<dbReference type="InterPro" id="IPR018119">
    <property type="entry name" value="Strictosidine_synth_cons-reg"/>
</dbReference>
<reference evidence="6" key="3">
    <citation type="submission" date="2024-02" db="UniProtKB">
        <authorList>
            <consortium name="WormBaseParasite"/>
        </authorList>
    </citation>
    <scope>IDENTIFICATION</scope>
    <source>
        <strain evidence="6">pt0022</strain>
    </source>
</reference>
<protein>
    <submittedName>
        <fullName evidence="6">Str_synth domain-containing protein</fullName>
    </submittedName>
</protein>
<accession>A0AAF5Q5U1</accession>
<dbReference type="WBParaSite" id="mrna-Wban_10607">
    <property type="protein sequence ID" value="mrna-Wban_10607"/>
    <property type="gene ID" value="Wban_10607"/>
</dbReference>
<feature type="domain" description="Strictosidine synthase conserved region" evidence="4">
    <location>
        <begin position="167"/>
        <end position="241"/>
    </location>
</feature>
<evidence type="ECO:0000313" key="6">
    <source>
        <dbReference type="WBParaSite" id="mrna-Wban_10607"/>
    </source>
</evidence>
<dbReference type="Pfam" id="PF03088">
    <property type="entry name" value="Str_synth"/>
    <property type="match status" value="1"/>
</dbReference>
<keyword evidence="2" id="KW-0597">Phosphoprotein</keyword>
<evidence type="ECO:0000256" key="2">
    <source>
        <dbReference type="ARBA" id="ARBA00022553"/>
    </source>
</evidence>
<dbReference type="Gene3D" id="2.120.10.30">
    <property type="entry name" value="TolB, C-terminal domain"/>
    <property type="match status" value="1"/>
</dbReference>
<dbReference type="Pfam" id="PF20067">
    <property type="entry name" value="SSL_N"/>
    <property type="match status" value="1"/>
</dbReference>
<organism evidence="5 6">
    <name type="scientific">Wuchereria bancrofti</name>
    <dbReference type="NCBI Taxonomy" id="6293"/>
    <lineage>
        <taxon>Eukaryota</taxon>
        <taxon>Metazoa</taxon>
        <taxon>Ecdysozoa</taxon>
        <taxon>Nematoda</taxon>
        <taxon>Chromadorea</taxon>
        <taxon>Rhabditida</taxon>
        <taxon>Spirurina</taxon>
        <taxon>Spiruromorpha</taxon>
        <taxon>Filarioidea</taxon>
        <taxon>Onchocercidae</taxon>
        <taxon>Wuchereria</taxon>
    </lineage>
</organism>
<name>A0AAF5Q5U1_WUCBA</name>
<reference evidence="5" key="1">
    <citation type="submission" date="2015-03" db="EMBL/GenBank/DDBJ databases">
        <title>Wuchereria bancrofti Genome Sequencing Papua New Guinea Strain.</title>
        <authorList>
            <person name="Small S.T."/>
            <person name="Serre D."/>
            <person name="Zimmerman P.A."/>
        </authorList>
    </citation>
    <scope>NUCLEOTIDE SEQUENCE [LARGE SCALE GENOMIC DNA]</scope>
    <source>
        <strain evidence="5">pt0022</strain>
    </source>
</reference>
<proteinExistence type="inferred from homology"/>
<reference evidence="5" key="2">
    <citation type="journal article" date="2016" name="Mol. Ecol.">
        <title>Population genomics of the filarial nematode parasite Wuchereria bancrofti from mosquitoes.</title>
        <authorList>
            <person name="Small S.T."/>
            <person name="Reimer L.J."/>
            <person name="Tisch D.J."/>
            <person name="King C.L."/>
            <person name="Christensen B.M."/>
            <person name="Siba P.M."/>
            <person name="Kazura J.W."/>
            <person name="Serre D."/>
            <person name="Zimmerman P.A."/>
        </authorList>
    </citation>
    <scope>NUCLEOTIDE SEQUENCE</scope>
    <source>
        <strain evidence="5">pt0022</strain>
    </source>
</reference>
<evidence type="ECO:0000256" key="3">
    <source>
        <dbReference type="ARBA" id="ARBA00023180"/>
    </source>
</evidence>
<dbReference type="GO" id="GO:0016787">
    <property type="term" value="F:hydrolase activity"/>
    <property type="evidence" value="ECO:0007669"/>
    <property type="project" value="TreeGrafter"/>
</dbReference>
<dbReference type="GO" id="GO:0012505">
    <property type="term" value="C:endomembrane system"/>
    <property type="evidence" value="ECO:0007669"/>
    <property type="project" value="TreeGrafter"/>
</dbReference>
<dbReference type="Proteomes" id="UP000093561">
    <property type="component" value="Unassembled WGS sequence"/>
</dbReference>
<dbReference type="SUPFAM" id="SSF63829">
    <property type="entry name" value="Calcium-dependent phosphotriesterase"/>
    <property type="match status" value="1"/>
</dbReference>
<dbReference type="InterPro" id="IPR011042">
    <property type="entry name" value="6-blade_b-propeller_TolB-like"/>
</dbReference>
<sequence>MNRYFILAFLVAVVAVIIFIVTPSSVFHCERYELPKPPKLEGVLAVNNILTKAEYLLEHKVFGPESIIVEKDNIVTATQNGTIILIESGVIRKAFTFGSANIDLCDGRFDVEPKCGRPLGLRRLNVETILAIDTHFGIFSVNFEKGQHMVILRSQTKVNGKPMKFLNDIDIVNQDVLIFTDSSSKWDRRHFMNILLEGIPDGRVLRLTRSTGKIEVIMDKLYFPNGIQLFPDKQSFLVSETGPRMGETEIFIDNLPGLPDNIRLGSNGTFWVGLGAVRHSDQFSLLDFLADKPYIRKCILQLVPERQWEWLMSIFGTKHALILQLNEKGQIVASAHDPMGQVIKEVSHVTEANEYLYLGSYRIPFIARLRKDYIIY</sequence>
<evidence type="ECO:0000256" key="1">
    <source>
        <dbReference type="ARBA" id="ARBA00009191"/>
    </source>
</evidence>
<evidence type="ECO:0000259" key="4">
    <source>
        <dbReference type="Pfam" id="PF03088"/>
    </source>
</evidence>
<dbReference type="AlphaFoldDB" id="A0AAF5Q5U1"/>
<keyword evidence="3" id="KW-0325">Glycoprotein</keyword>
<dbReference type="PANTHER" id="PTHR10426:SF88">
    <property type="entry name" value="ADIPOCYTE PLASMA MEMBRANE-ASSOCIATED PROTEIN HEMOMUCIN-RELATED"/>
    <property type="match status" value="1"/>
</dbReference>
<dbReference type="PANTHER" id="PTHR10426">
    <property type="entry name" value="STRICTOSIDINE SYNTHASE-RELATED"/>
    <property type="match status" value="1"/>
</dbReference>
<evidence type="ECO:0000313" key="5">
    <source>
        <dbReference type="Proteomes" id="UP000093561"/>
    </source>
</evidence>
<comment type="similarity">
    <text evidence="1">Belongs to the strictosidine synthase family.</text>
</comment>